<proteinExistence type="predicted"/>
<accession>A0AAF0R5B7</accession>
<dbReference type="AlphaFoldDB" id="A0AAF0R5B7"/>
<name>A0AAF0R5B7_SOLVR</name>
<dbReference type="EMBL" id="CP133617">
    <property type="protein sequence ID" value="WMV34398.1"/>
    <property type="molecule type" value="Genomic_DNA"/>
</dbReference>
<reference evidence="1" key="1">
    <citation type="submission" date="2023-08" db="EMBL/GenBank/DDBJ databases">
        <title>A de novo genome assembly of Solanum verrucosum Schlechtendal, a Mexican diploid species geographically isolated from the other diploid A-genome species in potato relatives.</title>
        <authorList>
            <person name="Hosaka K."/>
        </authorList>
    </citation>
    <scope>NUCLEOTIDE SEQUENCE</scope>
    <source>
        <tissue evidence="1">Young leaves</tissue>
    </source>
</reference>
<keyword evidence="2" id="KW-1185">Reference proteome</keyword>
<evidence type="ECO:0000313" key="2">
    <source>
        <dbReference type="Proteomes" id="UP001234989"/>
    </source>
</evidence>
<gene>
    <name evidence="1" type="ORF">MTR67_027783</name>
</gene>
<evidence type="ECO:0000313" key="1">
    <source>
        <dbReference type="EMBL" id="WMV34398.1"/>
    </source>
</evidence>
<dbReference type="Proteomes" id="UP001234989">
    <property type="component" value="Chromosome 6"/>
</dbReference>
<organism evidence="1 2">
    <name type="scientific">Solanum verrucosum</name>
    <dbReference type="NCBI Taxonomy" id="315347"/>
    <lineage>
        <taxon>Eukaryota</taxon>
        <taxon>Viridiplantae</taxon>
        <taxon>Streptophyta</taxon>
        <taxon>Embryophyta</taxon>
        <taxon>Tracheophyta</taxon>
        <taxon>Spermatophyta</taxon>
        <taxon>Magnoliopsida</taxon>
        <taxon>eudicotyledons</taxon>
        <taxon>Gunneridae</taxon>
        <taxon>Pentapetalae</taxon>
        <taxon>asterids</taxon>
        <taxon>lamiids</taxon>
        <taxon>Solanales</taxon>
        <taxon>Solanaceae</taxon>
        <taxon>Solanoideae</taxon>
        <taxon>Solaneae</taxon>
        <taxon>Solanum</taxon>
    </lineage>
</organism>
<sequence>MCFRRIHAVCLEFIAWHLDSIGLFDRTFTLSLLQAGQVIPSSTATHMVQVRWPCSSSMWTIALREGTPKVIWLNNTYRDTTITSQNGAETCWLQPRICRASCGVFTLGLYRFLSDFLSEIVSMAIMIIVKQYYYLGEADLGLPLRSLQLFLTYITNACIRVGCLHHTMGVLSFYEPCVSQDALWIGLT</sequence>
<protein>
    <submittedName>
        <fullName evidence="1">Uncharacterized protein</fullName>
    </submittedName>
</protein>